<dbReference type="InterPro" id="IPR025997">
    <property type="entry name" value="SBP_2_dom"/>
</dbReference>
<dbReference type="Pfam" id="PF13407">
    <property type="entry name" value="Peripla_BP_4"/>
    <property type="match status" value="1"/>
</dbReference>
<proteinExistence type="predicted"/>
<protein>
    <submittedName>
        <fullName evidence="3">Ribose transport system substrate-binding protein</fullName>
    </submittedName>
</protein>
<accession>A0A562INZ0</accession>
<comment type="caution">
    <text evidence="3">The sequence shown here is derived from an EMBL/GenBank/DDBJ whole genome shotgun (WGS) entry which is preliminary data.</text>
</comment>
<feature type="region of interest" description="Disordered" evidence="1">
    <location>
        <begin position="26"/>
        <end position="48"/>
    </location>
</feature>
<gene>
    <name evidence="3" type="ORF">JD78_01223</name>
</gene>
<sequence>MTRSMRRPGVIAVLTLVATIGLTGCGSSDEDPADSASSASQSTSAAGDPVAMGDLLAVAYEGQMGTPPTTATTPPEDVDLWVVSCGEQIPSCSTPTAAVQEAAQAVGWDVRLCDGQLNPNGWGDCVRQAISADADVVVPVGIDCASVQQPFQEAKDAGVTVVGGGGADCDEVGGQPLWASERIQLEGMGVRDVFELQGKLAADWLIGTTDGQAKVLHLVFTDPLWGPWLAEGFEQEMATCEGCEIVGTLEVANNDVMTGALPQKFSTALLQSPEVDSVFVPLGGWMPAGLAQAVVSSGRSADLDVISGLGNVANMELIRSDGGQDAIVGYPTQWGGWGSVDTAIRVLNGEEPVAQGDGFQVIDAESGLPPQGQDFEPVDFRAAYREAWGV</sequence>
<dbReference type="Gene3D" id="3.40.50.2300">
    <property type="match status" value="2"/>
</dbReference>
<name>A0A562INZ0_9ACTN</name>
<dbReference type="EMBL" id="VLKF01000001">
    <property type="protein sequence ID" value="TWH72701.1"/>
    <property type="molecule type" value="Genomic_DNA"/>
</dbReference>
<dbReference type="PROSITE" id="PS51257">
    <property type="entry name" value="PROKAR_LIPOPROTEIN"/>
    <property type="match status" value="1"/>
</dbReference>
<feature type="domain" description="Periplasmic binding protein" evidence="2">
    <location>
        <begin position="95"/>
        <end position="351"/>
    </location>
</feature>
<evidence type="ECO:0000313" key="4">
    <source>
        <dbReference type="Proteomes" id="UP000321490"/>
    </source>
</evidence>
<dbReference type="AlphaFoldDB" id="A0A562INZ0"/>
<evidence type="ECO:0000259" key="2">
    <source>
        <dbReference type="Pfam" id="PF13407"/>
    </source>
</evidence>
<organism evidence="3 4">
    <name type="scientific">Modestobacter roseus</name>
    <dbReference type="NCBI Taxonomy" id="1181884"/>
    <lineage>
        <taxon>Bacteria</taxon>
        <taxon>Bacillati</taxon>
        <taxon>Actinomycetota</taxon>
        <taxon>Actinomycetes</taxon>
        <taxon>Geodermatophilales</taxon>
        <taxon>Geodermatophilaceae</taxon>
        <taxon>Modestobacter</taxon>
    </lineage>
</organism>
<dbReference type="SUPFAM" id="SSF53822">
    <property type="entry name" value="Periplasmic binding protein-like I"/>
    <property type="match status" value="1"/>
</dbReference>
<feature type="compositionally biased region" description="Low complexity" evidence="1">
    <location>
        <begin position="34"/>
        <end position="48"/>
    </location>
</feature>
<dbReference type="InterPro" id="IPR028082">
    <property type="entry name" value="Peripla_BP_I"/>
</dbReference>
<dbReference type="RefSeq" id="WP_153361913.1">
    <property type="nucleotide sequence ID" value="NZ_ML762521.1"/>
</dbReference>
<evidence type="ECO:0000256" key="1">
    <source>
        <dbReference type="SAM" id="MobiDB-lite"/>
    </source>
</evidence>
<dbReference type="OrthoDB" id="3614783at2"/>
<keyword evidence="4" id="KW-1185">Reference proteome</keyword>
<reference evidence="3 4" key="1">
    <citation type="submission" date="2019-07" db="EMBL/GenBank/DDBJ databases">
        <title>R&amp;d 2014.</title>
        <authorList>
            <person name="Klenk H.-P."/>
        </authorList>
    </citation>
    <scope>NUCLEOTIDE SEQUENCE [LARGE SCALE GENOMIC DNA]</scope>
    <source>
        <strain evidence="3 4">DSM 45764</strain>
    </source>
</reference>
<dbReference type="Proteomes" id="UP000321490">
    <property type="component" value="Unassembled WGS sequence"/>
</dbReference>
<evidence type="ECO:0000313" key="3">
    <source>
        <dbReference type="EMBL" id="TWH72701.1"/>
    </source>
</evidence>